<keyword evidence="4" id="KW-1003">Cell membrane</keyword>
<feature type="transmembrane region" description="Helical" evidence="8">
    <location>
        <begin position="126"/>
        <end position="146"/>
    </location>
</feature>
<accession>A0A211ZPJ4</accession>
<dbReference type="PANTHER" id="PTHR43227">
    <property type="entry name" value="BLL4140 PROTEIN"/>
    <property type="match status" value="1"/>
</dbReference>
<proteinExistence type="inferred from homology"/>
<gene>
    <name evidence="10" type="ORF">BWR60_10340</name>
</gene>
<dbReference type="CDD" id="cd06261">
    <property type="entry name" value="TM_PBP2"/>
    <property type="match status" value="1"/>
</dbReference>
<dbReference type="Gene3D" id="1.10.3720.10">
    <property type="entry name" value="MetI-like"/>
    <property type="match status" value="1"/>
</dbReference>
<comment type="subcellular location">
    <subcellularLocation>
        <location evidence="1 8">Cell membrane</location>
        <topology evidence="1 8">Multi-pass membrane protein</topology>
    </subcellularLocation>
</comment>
<dbReference type="PANTHER" id="PTHR43227:SF11">
    <property type="entry name" value="BLL4140 PROTEIN"/>
    <property type="match status" value="1"/>
</dbReference>
<dbReference type="GO" id="GO:0005886">
    <property type="term" value="C:plasma membrane"/>
    <property type="evidence" value="ECO:0007669"/>
    <property type="project" value="UniProtKB-SubCell"/>
</dbReference>
<comment type="similarity">
    <text evidence="2 8">Belongs to the binding-protein-dependent transport system permease family.</text>
</comment>
<dbReference type="InterPro" id="IPR050809">
    <property type="entry name" value="UgpAE/MalFG_permease"/>
</dbReference>
<comment type="caution">
    <text evidence="10">The sequence shown here is derived from an EMBL/GenBank/DDBJ whole genome shotgun (WGS) entry which is preliminary data.</text>
</comment>
<sequence length="310" mass="34518">MSVAATAPAFDRSTIRRRRRTALRTQVAPVVLMLVPALALFTIFVILPMGEAGFYSLFKWNGYGTPQDFVGLKNFELLLRNRTFWSALTNTGLIIAVSLAVQLPLALAMALLLAEKLRGRVAFRMVFFLPYILAEVATGLIWQFLYDGRYGAVALIWSWFGAGTDAPFILADRTLAMGAVLLLVVWKYFGFHMMIYIAGLQNIPPEVIDAARIDGASRWQIVRRIKIPLLFPTIRLSVFFSVVGALQLFDLVMALTRGGPSNATHSLVTYLFTFGVMRMEVGFGSAVGVVLFLICVVFSIVYRRTLMRGD</sequence>
<evidence type="ECO:0000256" key="3">
    <source>
        <dbReference type="ARBA" id="ARBA00022448"/>
    </source>
</evidence>
<dbReference type="Proteomes" id="UP000196655">
    <property type="component" value="Unassembled WGS sequence"/>
</dbReference>
<evidence type="ECO:0000256" key="8">
    <source>
        <dbReference type="RuleBase" id="RU363032"/>
    </source>
</evidence>
<feature type="transmembrane region" description="Helical" evidence="8">
    <location>
        <begin position="281"/>
        <end position="302"/>
    </location>
</feature>
<protein>
    <submittedName>
        <fullName evidence="10">Sugar ABC transporter permease</fullName>
    </submittedName>
</protein>
<dbReference type="InterPro" id="IPR035906">
    <property type="entry name" value="MetI-like_sf"/>
</dbReference>
<keyword evidence="3 8" id="KW-0813">Transport</keyword>
<keyword evidence="6 8" id="KW-1133">Transmembrane helix</keyword>
<keyword evidence="7 8" id="KW-0472">Membrane</keyword>
<evidence type="ECO:0000313" key="11">
    <source>
        <dbReference type="Proteomes" id="UP000196655"/>
    </source>
</evidence>
<dbReference type="GO" id="GO:0055085">
    <property type="term" value="P:transmembrane transport"/>
    <property type="evidence" value="ECO:0007669"/>
    <property type="project" value="InterPro"/>
</dbReference>
<dbReference type="InterPro" id="IPR000515">
    <property type="entry name" value="MetI-like"/>
</dbReference>
<dbReference type="OrthoDB" id="9805108at2"/>
<name>A0A211ZPJ4_9PROT</name>
<feature type="domain" description="ABC transmembrane type-1" evidence="9">
    <location>
        <begin position="88"/>
        <end position="302"/>
    </location>
</feature>
<feature type="transmembrane region" description="Helical" evidence="8">
    <location>
        <begin position="93"/>
        <end position="114"/>
    </location>
</feature>
<evidence type="ECO:0000256" key="2">
    <source>
        <dbReference type="ARBA" id="ARBA00009306"/>
    </source>
</evidence>
<dbReference type="PROSITE" id="PS50928">
    <property type="entry name" value="ABC_TM1"/>
    <property type="match status" value="1"/>
</dbReference>
<keyword evidence="5 8" id="KW-0812">Transmembrane</keyword>
<evidence type="ECO:0000256" key="1">
    <source>
        <dbReference type="ARBA" id="ARBA00004651"/>
    </source>
</evidence>
<dbReference type="RefSeq" id="WP_088150939.1">
    <property type="nucleotide sequence ID" value="NZ_NHON01000015.1"/>
</dbReference>
<evidence type="ECO:0000256" key="6">
    <source>
        <dbReference type="ARBA" id="ARBA00022989"/>
    </source>
</evidence>
<evidence type="ECO:0000256" key="7">
    <source>
        <dbReference type="ARBA" id="ARBA00023136"/>
    </source>
</evidence>
<keyword evidence="11" id="KW-1185">Reference proteome</keyword>
<dbReference type="AlphaFoldDB" id="A0A211ZPJ4"/>
<reference evidence="11" key="1">
    <citation type="submission" date="2017-05" db="EMBL/GenBank/DDBJ databases">
        <authorList>
            <person name="Macchi M."/>
            <person name="Festa S."/>
            <person name="Coppotelli B.M."/>
            <person name="Morelli I.S."/>
        </authorList>
    </citation>
    <scope>NUCLEOTIDE SEQUENCE [LARGE SCALE GENOMIC DNA]</scope>
    <source>
        <strain evidence="11">I</strain>
    </source>
</reference>
<evidence type="ECO:0000259" key="9">
    <source>
        <dbReference type="PROSITE" id="PS50928"/>
    </source>
</evidence>
<dbReference type="Pfam" id="PF00528">
    <property type="entry name" value="BPD_transp_1"/>
    <property type="match status" value="1"/>
</dbReference>
<dbReference type="SUPFAM" id="SSF161098">
    <property type="entry name" value="MetI-like"/>
    <property type="match status" value="1"/>
</dbReference>
<evidence type="ECO:0000313" key="10">
    <source>
        <dbReference type="EMBL" id="OWJ67191.1"/>
    </source>
</evidence>
<dbReference type="EMBL" id="NHON01000015">
    <property type="protein sequence ID" value="OWJ67191.1"/>
    <property type="molecule type" value="Genomic_DNA"/>
</dbReference>
<feature type="transmembrane region" description="Helical" evidence="8">
    <location>
        <begin position="227"/>
        <end position="249"/>
    </location>
</feature>
<feature type="transmembrane region" description="Helical" evidence="8">
    <location>
        <begin position="166"/>
        <end position="186"/>
    </location>
</feature>
<dbReference type="STRING" id="1122125.GCA_000423185_01412"/>
<evidence type="ECO:0000256" key="4">
    <source>
        <dbReference type="ARBA" id="ARBA00022475"/>
    </source>
</evidence>
<organism evidence="10 11">
    <name type="scientific">Inquilinus limosus</name>
    <dbReference type="NCBI Taxonomy" id="171674"/>
    <lineage>
        <taxon>Bacteria</taxon>
        <taxon>Pseudomonadati</taxon>
        <taxon>Pseudomonadota</taxon>
        <taxon>Alphaproteobacteria</taxon>
        <taxon>Rhodospirillales</taxon>
        <taxon>Rhodospirillaceae</taxon>
        <taxon>Inquilinus</taxon>
    </lineage>
</organism>
<evidence type="ECO:0000256" key="5">
    <source>
        <dbReference type="ARBA" id="ARBA00022692"/>
    </source>
</evidence>
<feature type="transmembrane region" description="Helical" evidence="8">
    <location>
        <begin position="27"/>
        <end position="47"/>
    </location>
</feature>